<name>A0A4U9TGU2_SERFO</name>
<dbReference type="AlphaFoldDB" id="A0A4U9TGU2"/>
<sequence>MHKAEDLTLIVNGDQADQILFLAQADKGFFGDFGTDIGTIKVQILLPQMFPIRSNLKRLCP</sequence>
<gene>
    <name evidence="1" type="ORF">NCTC12965_00649</name>
</gene>
<protein>
    <submittedName>
        <fullName evidence="1">Uncharacterized protein</fullName>
    </submittedName>
</protein>
<accession>A0A4U9TGU2</accession>
<organism evidence="1">
    <name type="scientific">Serratia fonticola</name>
    <dbReference type="NCBI Taxonomy" id="47917"/>
    <lineage>
        <taxon>Bacteria</taxon>
        <taxon>Pseudomonadati</taxon>
        <taxon>Pseudomonadota</taxon>
        <taxon>Gammaproteobacteria</taxon>
        <taxon>Enterobacterales</taxon>
        <taxon>Yersiniaceae</taxon>
        <taxon>Serratia</taxon>
    </lineage>
</organism>
<dbReference type="EMBL" id="CABEEZ010000019">
    <property type="protein sequence ID" value="VTR18825.1"/>
    <property type="molecule type" value="Genomic_DNA"/>
</dbReference>
<reference evidence="1" key="1">
    <citation type="submission" date="2019-05" db="EMBL/GenBank/DDBJ databases">
        <authorList>
            <consortium name="Pathogen Informatics"/>
        </authorList>
    </citation>
    <scope>NUCLEOTIDE SEQUENCE [LARGE SCALE GENOMIC DNA]</scope>
    <source>
        <strain evidence="1">NCTC12965</strain>
    </source>
</reference>
<evidence type="ECO:0000313" key="1">
    <source>
        <dbReference type="EMBL" id="VTR18825.1"/>
    </source>
</evidence>
<proteinExistence type="predicted"/>